<protein>
    <submittedName>
        <fullName evidence="1">Uncharacterized protein</fullName>
    </submittedName>
</protein>
<reference evidence="1" key="1">
    <citation type="submission" date="2018-02" db="EMBL/GenBank/DDBJ databases">
        <title>Rhizophora mucronata_Transcriptome.</title>
        <authorList>
            <person name="Meera S.P."/>
            <person name="Sreeshan A."/>
            <person name="Augustine A."/>
        </authorList>
    </citation>
    <scope>NUCLEOTIDE SEQUENCE</scope>
    <source>
        <tissue evidence="1">Leaf</tissue>
    </source>
</reference>
<sequence>MSVFAFIQKLCLEVASLEYGDDCLLLSPVL</sequence>
<organism evidence="1">
    <name type="scientific">Rhizophora mucronata</name>
    <name type="common">Asiatic mangrove</name>
    <dbReference type="NCBI Taxonomy" id="61149"/>
    <lineage>
        <taxon>Eukaryota</taxon>
        <taxon>Viridiplantae</taxon>
        <taxon>Streptophyta</taxon>
        <taxon>Embryophyta</taxon>
        <taxon>Tracheophyta</taxon>
        <taxon>Spermatophyta</taxon>
        <taxon>Magnoliopsida</taxon>
        <taxon>eudicotyledons</taxon>
        <taxon>Gunneridae</taxon>
        <taxon>Pentapetalae</taxon>
        <taxon>rosids</taxon>
        <taxon>fabids</taxon>
        <taxon>Malpighiales</taxon>
        <taxon>Rhizophoraceae</taxon>
        <taxon>Rhizophora</taxon>
    </lineage>
</organism>
<accession>A0A2P2QKR1</accession>
<proteinExistence type="predicted"/>
<name>A0A2P2QKR1_RHIMU</name>
<evidence type="ECO:0000313" key="1">
    <source>
        <dbReference type="EMBL" id="MBX67588.1"/>
    </source>
</evidence>
<dbReference type="EMBL" id="GGEC01087104">
    <property type="protein sequence ID" value="MBX67588.1"/>
    <property type="molecule type" value="Transcribed_RNA"/>
</dbReference>
<dbReference type="AlphaFoldDB" id="A0A2P2QKR1"/>